<dbReference type="SUPFAM" id="SSF53474">
    <property type="entry name" value="alpha/beta-Hydrolases"/>
    <property type="match status" value="1"/>
</dbReference>
<dbReference type="InterPro" id="IPR029058">
    <property type="entry name" value="AB_hydrolase_fold"/>
</dbReference>
<dbReference type="PANTHER" id="PTHR37946">
    <property type="entry name" value="SLL1969 PROTEIN"/>
    <property type="match status" value="1"/>
</dbReference>
<dbReference type="eggNOG" id="COG1075">
    <property type="taxonomic scope" value="Bacteria"/>
</dbReference>
<dbReference type="Gene3D" id="3.40.50.1820">
    <property type="entry name" value="alpha/beta hydrolase"/>
    <property type="match status" value="1"/>
</dbReference>
<keyword evidence="3" id="KW-1185">Reference proteome</keyword>
<reference evidence="3" key="1">
    <citation type="journal article" date="2011" name="J. Bacteriol.">
        <title>Genome sequences of eight morphologically diverse alphaproteobacteria.</title>
        <authorList>
            <consortium name="US DOE Joint Genome Institute"/>
            <person name="Brown P.J."/>
            <person name="Kysela D.T."/>
            <person name="Buechlein A."/>
            <person name="Hemmerich C."/>
            <person name="Brun Y.V."/>
        </authorList>
    </citation>
    <scope>NUCLEOTIDE SEQUENCE [LARGE SCALE GENOMIC DNA]</scope>
    <source>
        <strain evidence="3">ATCC 49814 / DSM 5838 / IFAM 1418</strain>
    </source>
</reference>
<organism evidence="2 3">
    <name type="scientific">Hirschia baltica (strain ATCC 49814 / DSM 5838 / IFAM 1418)</name>
    <dbReference type="NCBI Taxonomy" id="582402"/>
    <lineage>
        <taxon>Bacteria</taxon>
        <taxon>Pseudomonadati</taxon>
        <taxon>Pseudomonadota</taxon>
        <taxon>Alphaproteobacteria</taxon>
        <taxon>Hyphomonadales</taxon>
        <taxon>Hyphomonadaceae</taxon>
        <taxon>Hirschia</taxon>
    </lineage>
</organism>
<proteinExistence type="predicted"/>
<gene>
    <name evidence="2" type="ordered locus">Hbal_2027</name>
</gene>
<dbReference type="RefSeq" id="WP_015827860.1">
    <property type="nucleotide sequence ID" value="NC_012982.1"/>
</dbReference>
<protein>
    <submittedName>
        <fullName evidence="2">PGAP1 family protein</fullName>
    </submittedName>
</protein>
<accession>C6XLB1</accession>
<dbReference type="InterPro" id="IPR000073">
    <property type="entry name" value="AB_hydrolase_1"/>
</dbReference>
<dbReference type="HOGENOM" id="CLU_071821_1_0_5"/>
<dbReference type="STRING" id="582402.Hbal_2027"/>
<evidence type="ECO:0000313" key="2">
    <source>
        <dbReference type="EMBL" id="ACT59710.1"/>
    </source>
</evidence>
<evidence type="ECO:0000313" key="3">
    <source>
        <dbReference type="Proteomes" id="UP000002745"/>
    </source>
</evidence>
<dbReference type="CDD" id="cd00741">
    <property type="entry name" value="Lipase"/>
    <property type="match status" value="1"/>
</dbReference>
<dbReference type="KEGG" id="hba:Hbal_2027"/>
<dbReference type="Pfam" id="PF00561">
    <property type="entry name" value="Abhydrolase_1"/>
    <property type="match status" value="1"/>
</dbReference>
<dbReference type="AlphaFoldDB" id="C6XLB1"/>
<name>C6XLB1_HIRBI</name>
<sequence>MLSAFPVYCRTPKPETLLKEFRAPLDFLGVFGAIDELKNLRSGDGRKIMLLPGYTVGPAYLAPLEKYLNWKGYDAFEWGLGRNDGDFDSYACVIGENLKREFYEDGQKITLVGHSLGGAIAREVARQHGEYVQEVITLGTPIVGGAKYTILAEQYAATHGINIEELEEEVHRRNSEGIRCPITAIYSREDGFIDWRAARDIYNAQARNIEVTSSHMGMPLSAPVWKEISNALTRNTPNKRSQNLLN</sequence>
<dbReference type="EMBL" id="CP001678">
    <property type="protein sequence ID" value="ACT59710.1"/>
    <property type="molecule type" value="Genomic_DNA"/>
</dbReference>
<dbReference type="PANTHER" id="PTHR37946:SF1">
    <property type="entry name" value="SLL1969 PROTEIN"/>
    <property type="match status" value="1"/>
</dbReference>
<dbReference type="Proteomes" id="UP000002745">
    <property type="component" value="Chromosome"/>
</dbReference>
<dbReference type="OrthoDB" id="9804723at2"/>
<feature type="domain" description="AB hydrolase-1" evidence="1">
    <location>
        <begin position="107"/>
        <end position="140"/>
    </location>
</feature>
<evidence type="ECO:0000259" key="1">
    <source>
        <dbReference type="Pfam" id="PF00561"/>
    </source>
</evidence>